<reference evidence="2" key="2">
    <citation type="submission" date="2020-10" db="UniProtKB">
        <authorList>
            <consortium name="WormBaseParasite"/>
        </authorList>
    </citation>
    <scope>IDENTIFICATION</scope>
</reference>
<sequence>MDAEFYQKYAFIDYHLTALLNEWQRIKPHFEAKLPNVSSAVKPFLLQSLNRLKNRIDKATSKLYDVMKYVAIYTRIYQTWTIRWKLVDTRKTGLTDRYDTALDAVAAIDVLLEKFNGGQTISFKNLPYEFKNRLVELLPPADVVAFKLAGYTALKYCNRRKGMFCDSSHIITGSQHLSRLKLFYGWRPNYTFSSVRCFLRSELYFVQTILCLSLNSTEKFDRAVEIVAGNYTYLWLQGPFTWKHAVKLMNRSKRMKYASLGRQDYCVFAIMDAEFYQKYAFIDYHLTALLNEWQRIKPHFEAKLSNGSPTVKPFILQSLHQLKNRIDKATSKLYDVMKYAAINTRIYQTMTIRWKSLDTRKTGLTDRYNTALDAVAAIDVLREKFEGGQTIPLRNLPYEFRNRLVELLPPADVVNFKLSGYTALKYCNQRKGMFCDRSHTITNSQHLSHVKQYYGWRPKNTFSSVRSFLRSELYYVRTILCLNLNSTEKFDRAVEIVAGDYTCLWLHGPFTWKHAVNLMNRNKRMKYATLGDQMLLDVEDFDDFFEAIVQWLRQQKHAIAIYIECPTLDLTFEARIKEYVQSRTSFYVFSPEYWVVICKQPKI</sequence>
<protein>
    <submittedName>
        <fullName evidence="2">RNA-directed RNA polymerase</fullName>
    </submittedName>
</protein>
<proteinExistence type="predicted"/>
<dbReference type="Proteomes" id="UP000492821">
    <property type="component" value="Unassembled WGS sequence"/>
</dbReference>
<accession>A0A7E4W4C1</accession>
<evidence type="ECO:0000313" key="2">
    <source>
        <dbReference type="WBParaSite" id="Pan_g6865.t1"/>
    </source>
</evidence>
<keyword evidence="1" id="KW-1185">Reference proteome</keyword>
<name>A0A7E4W4C1_PANRE</name>
<reference evidence="1" key="1">
    <citation type="journal article" date="2013" name="Genetics">
        <title>The draft genome and transcriptome of Panagrellus redivivus are shaped by the harsh demands of a free-living lifestyle.</title>
        <authorList>
            <person name="Srinivasan J."/>
            <person name="Dillman A.R."/>
            <person name="Macchietto M.G."/>
            <person name="Heikkinen L."/>
            <person name="Lakso M."/>
            <person name="Fracchia K.M."/>
            <person name="Antoshechkin I."/>
            <person name="Mortazavi A."/>
            <person name="Wong G."/>
            <person name="Sternberg P.W."/>
        </authorList>
    </citation>
    <scope>NUCLEOTIDE SEQUENCE [LARGE SCALE GENOMIC DNA]</scope>
    <source>
        <strain evidence="1">MT8872</strain>
    </source>
</reference>
<evidence type="ECO:0000313" key="1">
    <source>
        <dbReference type="Proteomes" id="UP000492821"/>
    </source>
</evidence>
<dbReference type="AlphaFoldDB" id="A0A7E4W4C1"/>
<dbReference type="WBParaSite" id="Pan_g6865.t1">
    <property type="protein sequence ID" value="Pan_g6865.t1"/>
    <property type="gene ID" value="Pan_g6865"/>
</dbReference>
<organism evidence="1 2">
    <name type="scientific">Panagrellus redivivus</name>
    <name type="common">Microworm</name>
    <dbReference type="NCBI Taxonomy" id="6233"/>
    <lineage>
        <taxon>Eukaryota</taxon>
        <taxon>Metazoa</taxon>
        <taxon>Ecdysozoa</taxon>
        <taxon>Nematoda</taxon>
        <taxon>Chromadorea</taxon>
        <taxon>Rhabditida</taxon>
        <taxon>Tylenchina</taxon>
        <taxon>Panagrolaimomorpha</taxon>
        <taxon>Panagrolaimoidea</taxon>
        <taxon>Panagrolaimidae</taxon>
        <taxon>Panagrellus</taxon>
    </lineage>
</organism>